<dbReference type="Proteomes" id="UP000057737">
    <property type="component" value="Unassembled WGS sequence"/>
</dbReference>
<proteinExistence type="predicted"/>
<evidence type="ECO:0000313" key="2">
    <source>
        <dbReference type="Proteomes" id="UP000057737"/>
    </source>
</evidence>
<organism evidence="1 2">
    <name type="scientific">Bradyrhizobium macuxiense</name>
    <dbReference type="NCBI Taxonomy" id="1755647"/>
    <lineage>
        <taxon>Bacteria</taxon>
        <taxon>Pseudomonadati</taxon>
        <taxon>Pseudomonadota</taxon>
        <taxon>Alphaproteobacteria</taxon>
        <taxon>Hyphomicrobiales</taxon>
        <taxon>Nitrobacteraceae</taxon>
        <taxon>Bradyrhizobium</taxon>
    </lineage>
</organism>
<name>A0A109K071_9BRAD</name>
<keyword evidence="2" id="KW-1185">Reference proteome</keyword>
<protein>
    <submittedName>
        <fullName evidence="1">Uncharacterized protein</fullName>
    </submittedName>
</protein>
<sequence>MTIDEPAADHERRSRILIPDTSPLSLLAMIGSDALDWLFVPNADVWVPDMVKAEATRAPDPGDDQRLEHRATISDWFKRNENRIHIVETHEGVEYAKAMETWILAGSKPELKPSWKGRGEKSVLQVLDVVETLLADGEAAVVLVDDNKARIAIQLENEFDIDLMGTESFITWMHEKFKIADAQNAWAAIKIAAGGNAPVTNDADPIYLRK</sequence>
<dbReference type="OrthoDB" id="8453725at2"/>
<reference evidence="1 2" key="1">
    <citation type="submission" date="2015-11" db="EMBL/GenBank/DDBJ databases">
        <title>Draft Genome Sequence of the Strain BR 10303 (Bradyrhizobium sp.) isolated from nodules of Centrolobium paraense.</title>
        <authorList>
            <person name="Zelli J.E."/>
            <person name="Simoes-Araujo J.L."/>
            <person name="Barauna A.C."/>
            <person name="Silva K."/>
        </authorList>
    </citation>
    <scope>NUCLEOTIDE SEQUENCE [LARGE SCALE GENOMIC DNA]</scope>
    <source>
        <strain evidence="1 2">BR 10303</strain>
    </source>
</reference>
<accession>A0A109K071</accession>
<dbReference type="RefSeq" id="WP_066503728.1">
    <property type="nucleotide sequence ID" value="NZ_LNCU01000039.1"/>
</dbReference>
<dbReference type="AlphaFoldDB" id="A0A109K071"/>
<dbReference type="EMBL" id="LNCU01000039">
    <property type="protein sequence ID" value="KWV58079.1"/>
    <property type="molecule type" value="Genomic_DNA"/>
</dbReference>
<evidence type="ECO:0000313" key="1">
    <source>
        <dbReference type="EMBL" id="KWV58079.1"/>
    </source>
</evidence>
<comment type="caution">
    <text evidence="1">The sequence shown here is derived from an EMBL/GenBank/DDBJ whole genome shotgun (WGS) entry which is preliminary data.</text>
</comment>
<gene>
    <name evidence="1" type="ORF">AS156_35200</name>
</gene>